<dbReference type="InterPro" id="IPR018117">
    <property type="entry name" value="C5_DNA_meth_AS"/>
</dbReference>
<evidence type="ECO:0000313" key="4">
    <source>
        <dbReference type="EMBL" id="SFV67458.1"/>
    </source>
</evidence>
<sequence>MYEANYNETVFKDITTIDEKEIPNHDILLAGFPCQPFSIAGEKKGFNDTRGTLFFDIERILKEKKPKVIVLENVKHFKSHDKGNTLKVVLNTLNELGYTTSWQVLNAKDFGVPQNRERTIIVGSLNGIKFDFNKFKIQEAIYVKDILEDDTGQIEYLSEEEYTLIENPKKQSSGLIFVGYRNKNIRIKGTRPNTVHLSRVHKQPNRIYSSEGTHPTLSSQESAGRYFVYHEGKVRKLTLKECYRLMGFEDDFKLLGSKAKLYNRIGNSIVIPMVEEIAKQVKVQILSQTDDIIKCKKPLKQLHLFDF</sequence>
<dbReference type="PROSITE" id="PS00094">
    <property type="entry name" value="C5_MTASE_1"/>
    <property type="match status" value="1"/>
</dbReference>
<name>A0A1W1CNK4_9ZZZZ</name>
<evidence type="ECO:0000256" key="3">
    <source>
        <dbReference type="ARBA" id="ARBA00022691"/>
    </source>
</evidence>
<dbReference type="PRINTS" id="PR00105">
    <property type="entry name" value="C5METTRFRASE"/>
</dbReference>
<dbReference type="SUPFAM" id="SSF53335">
    <property type="entry name" value="S-adenosyl-L-methionine-dependent methyltransferases"/>
    <property type="match status" value="1"/>
</dbReference>
<organism evidence="4">
    <name type="scientific">hydrothermal vent metagenome</name>
    <dbReference type="NCBI Taxonomy" id="652676"/>
    <lineage>
        <taxon>unclassified sequences</taxon>
        <taxon>metagenomes</taxon>
        <taxon>ecological metagenomes</taxon>
    </lineage>
</organism>
<dbReference type="EMBL" id="FPHM01000111">
    <property type="protein sequence ID" value="SFV67458.1"/>
    <property type="molecule type" value="Genomic_DNA"/>
</dbReference>
<gene>
    <name evidence="4" type="ORF">MNB_SV-13-1048</name>
</gene>
<protein>
    <submittedName>
        <fullName evidence="4">DNA-cytosine methyltransferase</fullName>
        <ecNumber evidence="4">2.1.1.37</ecNumber>
    </submittedName>
</protein>
<dbReference type="CDD" id="cd00315">
    <property type="entry name" value="Cyt_C5_DNA_methylase"/>
    <property type="match status" value="1"/>
</dbReference>
<reference evidence="4" key="1">
    <citation type="submission" date="2016-10" db="EMBL/GenBank/DDBJ databases">
        <authorList>
            <person name="de Groot N.N."/>
        </authorList>
    </citation>
    <scope>NUCLEOTIDE SEQUENCE</scope>
</reference>
<dbReference type="PANTHER" id="PTHR46098">
    <property type="entry name" value="TRNA (CYTOSINE(38)-C(5))-METHYLTRANSFERASE"/>
    <property type="match status" value="1"/>
</dbReference>
<accession>A0A1W1CNK4</accession>
<dbReference type="Gene3D" id="3.40.50.150">
    <property type="entry name" value="Vaccinia Virus protein VP39"/>
    <property type="match status" value="1"/>
</dbReference>
<dbReference type="GO" id="GO:0003886">
    <property type="term" value="F:DNA (cytosine-5-)-methyltransferase activity"/>
    <property type="evidence" value="ECO:0007669"/>
    <property type="project" value="UniProtKB-EC"/>
</dbReference>
<dbReference type="GO" id="GO:0032259">
    <property type="term" value="P:methylation"/>
    <property type="evidence" value="ECO:0007669"/>
    <property type="project" value="UniProtKB-KW"/>
</dbReference>
<evidence type="ECO:0000256" key="2">
    <source>
        <dbReference type="ARBA" id="ARBA00022679"/>
    </source>
</evidence>
<dbReference type="AlphaFoldDB" id="A0A1W1CNK4"/>
<dbReference type="InterPro" id="IPR029063">
    <property type="entry name" value="SAM-dependent_MTases_sf"/>
</dbReference>
<keyword evidence="2 4" id="KW-0808">Transferase</keyword>
<dbReference type="EC" id="2.1.1.37" evidence="4"/>
<keyword evidence="1 4" id="KW-0489">Methyltransferase</keyword>
<dbReference type="PANTHER" id="PTHR46098:SF1">
    <property type="entry name" value="TRNA (CYTOSINE(38)-C(5))-METHYLTRANSFERASE"/>
    <property type="match status" value="1"/>
</dbReference>
<dbReference type="Gene3D" id="3.90.120.10">
    <property type="entry name" value="DNA Methylase, subunit A, domain 2"/>
    <property type="match status" value="1"/>
</dbReference>
<dbReference type="PROSITE" id="PS51679">
    <property type="entry name" value="SAM_MT_C5"/>
    <property type="match status" value="1"/>
</dbReference>
<dbReference type="Pfam" id="PF00145">
    <property type="entry name" value="DNA_methylase"/>
    <property type="match status" value="1"/>
</dbReference>
<keyword evidence="3" id="KW-0949">S-adenosyl-L-methionine</keyword>
<dbReference type="InterPro" id="IPR050750">
    <property type="entry name" value="C5-MTase"/>
</dbReference>
<dbReference type="InterPro" id="IPR001525">
    <property type="entry name" value="C5_MeTfrase"/>
</dbReference>
<evidence type="ECO:0000256" key="1">
    <source>
        <dbReference type="ARBA" id="ARBA00022603"/>
    </source>
</evidence>
<dbReference type="NCBIfam" id="TIGR00675">
    <property type="entry name" value="dcm"/>
    <property type="match status" value="1"/>
</dbReference>
<proteinExistence type="predicted"/>